<dbReference type="InterPro" id="IPR011701">
    <property type="entry name" value="MFS"/>
</dbReference>
<feature type="transmembrane region" description="Helical" evidence="6">
    <location>
        <begin position="477"/>
        <end position="501"/>
    </location>
</feature>
<evidence type="ECO:0000313" key="8">
    <source>
        <dbReference type="EMBL" id="KAH3663950.1"/>
    </source>
</evidence>
<feature type="transmembrane region" description="Helical" evidence="6">
    <location>
        <begin position="414"/>
        <end position="434"/>
    </location>
</feature>
<evidence type="ECO:0000313" key="9">
    <source>
        <dbReference type="Proteomes" id="UP000769157"/>
    </source>
</evidence>
<dbReference type="RefSeq" id="XP_046060230.1">
    <property type="nucleotide sequence ID" value="XM_046205766.1"/>
</dbReference>
<dbReference type="SUPFAM" id="SSF103473">
    <property type="entry name" value="MFS general substrate transporter"/>
    <property type="match status" value="1"/>
</dbReference>
<dbReference type="Gene3D" id="1.20.1250.20">
    <property type="entry name" value="MFS general substrate transporter like domains"/>
    <property type="match status" value="2"/>
</dbReference>
<dbReference type="GeneID" id="70236629"/>
<evidence type="ECO:0000256" key="6">
    <source>
        <dbReference type="SAM" id="Phobius"/>
    </source>
</evidence>
<reference evidence="8" key="1">
    <citation type="journal article" date="2021" name="Open Biol.">
        <title>Shared evolutionary footprints suggest mitochondrial oxidative damage underlies multiple complex I losses in fungi.</title>
        <authorList>
            <person name="Schikora-Tamarit M.A."/>
            <person name="Marcet-Houben M."/>
            <person name="Nosek J."/>
            <person name="Gabaldon T."/>
        </authorList>
    </citation>
    <scope>NUCLEOTIDE SEQUENCE</scope>
    <source>
        <strain evidence="8">CBS6075</strain>
    </source>
</reference>
<dbReference type="Pfam" id="PF07690">
    <property type="entry name" value="MFS_1"/>
    <property type="match status" value="1"/>
</dbReference>
<evidence type="ECO:0000259" key="7">
    <source>
        <dbReference type="PROSITE" id="PS50850"/>
    </source>
</evidence>
<dbReference type="InterPro" id="IPR020846">
    <property type="entry name" value="MFS_dom"/>
</dbReference>
<feature type="transmembrane region" description="Helical" evidence="6">
    <location>
        <begin position="388"/>
        <end position="408"/>
    </location>
</feature>
<name>A0A9P8T3F7_9ASCO</name>
<comment type="subcellular location">
    <subcellularLocation>
        <location evidence="1">Membrane</location>
        <topology evidence="1">Multi-pass membrane protein</topology>
    </subcellularLocation>
</comment>
<evidence type="ECO:0000256" key="5">
    <source>
        <dbReference type="ARBA" id="ARBA00023136"/>
    </source>
</evidence>
<dbReference type="PANTHER" id="PTHR43791:SF38">
    <property type="entry name" value="MAJOR FACILITATOR SUPERFAMILY (MFS) PROFILE DOMAIN-CONTAINING PROTEIN"/>
    <property type="match status" value="1"/>
</dbReference>
<evidence type="ECO:0000256" key="3">
    <source>
        <dbReference type="ARBA" id="ARBA00022692"/>
    </source>
</evidence>
<dbReference type="PANTHER" id="PTHR43791">
    <property type="entry name" value="PERMEASE-RELATED"/>
    <property type="match status" value="1"/>
</dbReference>
<feature type="domain" description="Major facilitator superfamily (MFS) profile" evidence="7">
    <location>
        <begin position="88"/>
        <end position="514"/>
    </location>
</feature>
<feature type="transmembrane region" description="Helical" evidence="6">
    <location>
        <begin position="356"/>
        <end position="376"/>
    </location>
</feature>
<evidence type="ECO:0000256" key="2">
    <source>
        <dbReference type="ARBA" id="ARBA00022448"/>
    </source>
</evidence>
<evidence type="ECO:0000256" key="4">
    <source>
        <dbReference type="ARBA" id="ARBA00022989"/>
    </source>
</evidence>
<keyword evidence="3 6" id="KW-0812">Transmembrane</keyword>
<feature type="transmembrane region" description="Helical" evidence="6">
    <location>
        <begin position="155"/>
        <end position="173"/>
    </location>
</feature>
<reference evidence="8" key="2">
    <citation type="submission" date="2021-01" db="EMBL/GenBank/DDBJ databases">
        <authorList>
            <person name="Schikora-Tamarit M.A."/>
        </authorList>
    </citation>
    <scope>NUCLEOTIDE SEQUENCE</scope>
    <source>
        <strain evidence="8">CBS6075</strain>
    </source>
</reference>
<dbReference type="PROSITE" id="PS50850">
    <property type="entry name" value="MFS"/>
    <property type="match status" value="1"/>
</dbReference>
<proteinExistence type="predicted"/>
<feature type="transmembrane region" description="Helical" evidence="6">
    <location>
        <begin position="179"/>
        <end position="202"/>
    </location>
</feature>
<protein>
    <recommendedName>
        <fullName evidence="7">Major facilitator superfamily (MFS) profile domain-containing protein</fullName>
    </recommendedName>
</protein>
<evidence type="ECO:0000256" key="1">
    <source>
        <dbReference type="ARBA" id="ARBA00004141"/>
    </source>
</evidence>
<dbReference type="FunFam" id="1.20.1250.20:FF:000394">
    <property type="entry name" value="MFS general substrate transporter"/>
    <property type="match status" value="1"/>
</dbReference>
<dbReference type="GO" id="GO:0016020">
    <property type="term" value="C:membrane"/>
    <property type="evidence" value="ECO:0007669"/>
    <property type="project" value="UniProtKB-SubCell"/>
</dbReference>
<comment type="caution">
    <text evidence="8">The sequence shown here is derived from an EMBL/GenBank/DDBJ whole genome shotgun (WGS) entry which is preliminary data.</text>
</comment>
<feature type="transmembrane region" description="Helical" evidence="6">
    <location>
        <begin position="214"/>
        <end position="235"/>
    </location>
</feature>
<dbReference type="FunFam" id="1.20.1250.20:FF:000057">
    <property type="entry name" value="MFS general substrate transporter"/>
    <property type="match status" value="1"/>
</dbReference>
<gene>
    <name evidence="8" type="ORF">OGAPHI_004664</name>
</gene>
<sequence length="524" mass="58136">MTGLPLGLFKRSLFAWSCQGYKANRNLDLSLVMTRTNSFNIKAENMHLEDAEIGDLPLSIKDEAEDDGYLDFTHQEEQKMVRKVDAYLLTTIFAMYLLSYMDRTNIANAKVAGLMEDLKMDSGNYSISLIVFFVFYVIFEVPANLIMVKVGPIKFVPTIMVIWGVLTCCFSAVKTYGQLVALRCLVGIFEAGFAPSILLILSSWYKKEEQSKRFAIYISAAILSGAFGGIIAGVITDHLENVRGIAGWRWLFIIEGAGTIFVALVAFVTLLPFPHDMKPSKGFTQRDIDIAVARLKMNNVDNSAGSDISASRAVWLNFMSLRFNLLVLGYMVIVGSSTLSYFYPTLVKGLGYSGSMVQYMTIPIYAAAFVLNLIIAYISDRYQNLRPVLLTVLLFCSGVFSLVVVLVYGYTERYAMLVLMASCLWSANALALSYSSIGLSHKDSKTRGVGLALINAFGNLAQIYGSYLFPSDDSPKYIMGFGVITGMCFFGFLTYGCMALYPQLMRLLKGKAFASEELQIENPM</sequence>
<accession>A0A9P8T3F7</accession>
<feature type="transmembrane region" description="Helical" evidence="6">
    <location>
        <begin position="84"/>
        <end position="101"/>
    </location>
</feature>
<keyword evidence="5 6" id="KW-0472">Membrane</keyword>
<dbReference type="EMBL" id="JAEUBE010000352">
    <property type="protein sequence ID" value="KAH3663950.1"/>
    <property type="molecule type" value="Genomic_DNA"/>
</dbReference>
<dbReference type="GO" id="GO:0022857">
    <property type="term" value="F:transmembrane transporter activity"/>
    <property type="evidence" value="ECO:0007669"/>
    <property type="project" value="InterPro"/>
</dbReference>
<keyword evidence="4 6" id="KW-1133">Transmembrane helix</keyword>
<feature type="transmembrane region" description="Helical" evidence="6">
    <location>
        <begin position="125"/>
        <end position="148"/>
    </location>
</feature>
<dbReference type="OrthoDB" id="2985014at2759"/>
<dbReference type="AlphaFoldDB" id="A0A9P8T3F7"/>
<keyword evidence="9" id="KW-1185">Reference proteome</keyword>
<feature type="transmembrane region" description="Helical" evidence="6">
    <location>
        <begin position="247"/>
        <end position="271"/>
    </location>
</feature>
<dbReference type="InterPro" id="IPR036259">
    <property type="entry name" value="MFS_trans_sf"/>
</dbReference>
<feature type="transmembrane region" description="Helical" evidence="6">
    <location>
        <begin position="325"/>
        <end position="344"/>
    </location>
</feature>
<feature type="transmembrane region" description="Helical" evidence="6">
    <location>
        <begin position="446"/>
        <end position="465"/>
    </location>
</feature>
<organism evidence="8 9">
    <name type="scientific">Ogataea philodendri</name>
    <dbReference type="NCBI Taxonomy" id="1378263"/>
    <lineage>
        <taxon>Eukaryota</taxon>
        <taxon>Fungi</taxon>
        <taxon>Dikarya</taxon>
        <taxon>Ascomycota</taxon>
        <taxon>Saccharomycotina</taxon>
        <taxon>Pichiomycetes</taxon>
        <taxon>Pichiales</taxon>
        <taxon>Pichiaceae</taxon>
        <taxon>Ogataea</taxon>
    </lineage>
</organism>
<dbReference type="Proteomes" id="UP000769157">
    <property type="component" value="Unassembled WGS sequence"/>
</dbReference>
<keyword evidence="2" id="KW-0813">Transport</keyword>